<dbReference type="GO" id="GO:0005737">
    <property type="term" value="C:cytoplasm"/>
    <property type="evidence" value="ECO:0007669"/>
    <property type="project" value="TreeGrafter"/>
</dbReference>
<gene>
    <name evidence="4" type="ORF">GOP47_0025532</name>
</gene>
<dbReference type="AlphaFoldDB" id="A0A9D4Z2B6"/>
<name>A0A9D4Z2B6_ADICA</name>
<organism evidence="4 5">
    <name type="scientific">Adiantum capillus-veneris</name>
    <name type="common">Maidenhair fern</name>
    <dbReference type="NCBI Taxonomy" id="13818"/>
    <lineage>
        <taxon>Eukaryota</taxon>
        <taxon>Viridiplantae</taxon>
        <taxon>Streptophyta</taxon>
        <taxon>Embryophyta</taxon>
        <taxon>Tracheophyta</taxon>
        <taxon>Polypodiopsida</taxon>
        <taxon>Polypodiidae</taxon>
        <taxon>Polypodiales</taxon>
        <taxon>Pteridineae</taxon>
        <taxon>Pteridaceae</taxon>
        <taxon>Vittarioideae</taxon>
        <taxon>Adiantum</taxon>
    </lineage>
</organism>
<dbReference type="PANTHER" id="PTHR10430:SF16">
    <property type="entry name" value="PEROXIREDOXIN-5, MITOCHONDRIAL"/>
    <property type="match status" value="1"/>
</dbReference>
<evidence type="ECO:0000313" key="4">
    <source>
        <dbReference type="EMBL" id="KAI5059213.1"/>
    </source>
</evidence>
<evidence type="ECO:0000256" key="3">
    <source>
        <dbReference type="ARBA" id="ARBA00023002"/>
    </source>
</evidence>
<keyword evidence="5" id="KW-1185">Reference proteome</keyword>
<keyword evidence="3" id="KW-0560">Oxidoreductase</keyword>
<proteinExistence type="predicted"/>
<dbReference type="GO" id="GO:0045454">
    <property type="term" value="P:cell redox homeostasis"/>
    <property type="evidence" value="ECO:0007669"/>
    <property type="project" value="TreeGrafter"/>
</dbReference>
<accession>A0A9D4Z2B6</accession>
<sequence>MLLWKERGRDTSAKLRTTWAIGAVISGTSTSGQQGYAPHEQSTPTLLLKLAHLAFSIRPYSLSPSPSFVSCTISPHTRTFLSMPSSHVRNKHSLHDPLSPGQQASRCHISPPRQGRPGTYHLYGISYQGQEFSPSLFHPSEDALHAKGIDTIACIFMNGVFIMCAWEERLGVDDKVLVLSNGNRKASRVKCGQSRRYSLLDDDDVVKVLHWEEGGSSVRSGENVFSKQLLAFTVCKKITKCCATISIYQVGRISFCTCDVSLMFGFW</sequence>
<dbReference type="PANTHER" id="PTHR10430">
    <property type="entry name" value="PEROXIREDOXIN"/>
    <property type="match status" value="1"/>
</dbReference>
<keyword evidence="2" id="KW-0049">Antioxidant</keyword>
<evidence type="ECO:0000313" key="5">
    <source>
        <dbReference type="Proteomes" id="UP000886520"/>
    </source>
</evidence>
<keyword evidence="1" id="KW-0575">Peroxidase</keyword>
<dbReference type="GO" id="GO:0008379">
    <property type="term" value="F:thioredoxin peroxidase activity"/>
    <property type="evidence" value="ECO:0007669"/>
    <property type="project" value="InterPro"/>
</dbReference>
<dbReference type="GO" id="GO:0042744">
    <property type="term" value="P:hydrogen peroxide catabolic process"/>
    <property type="evidence" value="ECO:0007669"/>
    <property type="project" value="TreeGrafter"/>
</dbReference>
<evidence type="ECO:0000256" key="1">
    <source>
        <dbReference type="ARBA" id="ARBA00022559"/>
    </source>
</evidence>
<dbReference type="OrthoDB" id="1882547at2759"/>
<dbReference type="InterPro" id="IPR037944">
    <property type="entry name" value="PRX5-like"/>
</dbReference>
<evidence type="ECO:0000256" key="2">
    <source>
        <dbReference type="ARBA" id="ARBA00022862"/>
    </source>
</evidence>
<dbReference type="EMBL" id="JABFUD020000025">
    <property type="protein sequence ID" value="KAI5059213.1"/>
    <property type="molecule type" value="Genomic_DNA"/>
</dbReference>
<comment type="caution">
    <text evidence="4">The sequence shown here is derived from an EMBL/GenBank/DDBJ whole genome shotgun (WGS) entry which is preliminary data.</text>
</comment>
<dbReference type="GO" id="GO:0034599">
    <property type="term" value="P:cellular response to oxidative stress"/>
    <property type="evidence" value="ECO:0007669"/>
    <property type="project" value="InterPro"/>
</dbReference>
<dbReference type="Gene3D" id="3.40.30.10">
    <property type="entry name" value="Glutaredoxin"/>
    <property type="match status" value="1"/>
</dbReference>
<protein>
    <submittedName>
        <fullName evidence="4">Uncharacterized protein</fullName>
    </submittedName>
</protein>
<reference evidence="4" key="1">
    <citation type="submission" date="2021-01" db="EMBL/GenBank/DDBJ databases">
        <title>Adiantum capillus-veneris genome.</title>
        <authorList>
            <person name="Fang Y."/>
            <person name="Liao Q."/>
        </authorList>
    </citation>
    <scope>NUCLEOTIDE SEQUENCE</scope>
    <source>
        <strain evidence="4">H3</strain>
        <tissue evidence="4">Leaf</tissue>
    </source>
</reference>
<dbReference type="Proteomes" id="UP000886520">
    <property type="component" value="Chromosome 25"/>
</dbReference>